<dbReference type="PROSITE" id="PS51257">
    <property type="entry name" value="PROKAR_LIPOPROTEIN"/>
    <property type="match status" value="1"/>
</dbReference>
<evidence type="ECO:0000256" key="1">
    <source>
        <dbReference type="SAM" id="MobiDB-lite"/>
    </source>
</evidence>
<reference evidence="3 4" key="1">
    <citation type="submission" date="2023-02" db="EMBL/GenBank/DDBJ databases">
        <title>Description and genomic characterization of Microbulbifer bruguierae sp. nov., isolated from the sediment of mangrove plant Bruguiera sexangula.</title>
        <authorList>
            <person name="Long M."/>
        </authorList>
    </citation>
    <scope>NUCLEOTIDE SEQUENCE [LARGE SCALE GENOMIC DNA]</scope>
    <source>
        <strain evidence="3 4">H12</strain>
    </source>
</reference>
<name>A0ABY8NCH1_9GAMM</name>
<feature type="compositionally biased region" description="Gly residues" evidence="1">
    <location>
        <begin position="56"/>
        <end position="105"/>
    </location>
</feature>
<keyword evidence="4" id="KW-1185">Reference proteome</keyword>
<feature type="chain" id="PRO_5047313346" evidence="2">
    <location>
        <begin position="18"/>
        <end position="156"/>
    </location>
</feature>
<evidence type="ECO:0000313" key="4">
    <source>
        <dbReference type="Proteomes" id="UP001236500"/>
    </source>
</evidence>
<gene>
    <name evidence="3" type="ORF">PVT68_15400</name>
</gene>
<feature type="signal peptide" evidence="2">
    <location>
        <begin position="1"/>
        <end position="17"/>
    </location>
</feature>
<evidence type="ECO:0000313" key="3">
    <source>
        <dbReference type="EMBL" id="WGL16145.1"/>
    </source>
</evidence>
<keyword evidence="3" id="KW-0449">Lipoprotein</keyword>
<proteinExistence type="predicted"/>
<organism evidence="3 4">
    <name type="scientific">Microbulbifer bruguierae</name>
    <dbReference type="NCBI Taxonomy" id="3029061"/>
    <lineage>
        <taxon>Bacteria</taxon>
        <taxon>Pseudomonadati</taxon>
        <taxon>Pseudomonadota</taxon>
        <taxon>Gammaproteobacteria</taxon>
        <taxon>Cellvibrionales</taxon>
        <taxon>Microbulbiferaceae</taxon>
        <taxon>Microbulbifer</taxon>
    </lineage>
</organism>
<accession>A0ABY8NCH1</accession>
<protein>
    <submittedName>
        <fullName evidence="3">Lipoprotein</fullName>
    </submittedName>
</protein>
<dbReference type="EMBL" id="CP118605">
    <property type="protein sequence ID" value="WGL16145.1"/>
    <property type="molecule type" value="Genomic_DNA"/>
</dbReference>
<feature type="region of interest" description="Disordered" evidence="1">
    <location>
        <begin position="56"/>
        <end position="116"/>
    </location>
</feature>
<sequence length="156" mass="15056">MKRIPTVVAITAIAALAACSSTPKAPPVFSESFITKITEQGNRMFTYTAMVNAGGEGGGPGGGRGGRGGGGPGGGSGGGMGGGPGGGMGGGPGGGMGGGPGGGGMSNKMRENPEKAAQARLEEVLADTAYCPHGWFVIEKSNLQGSVEIKGECRAG</sequence>
<dbReference type="Proteomes" id="UP001236500">
    <property type="component" value="Chromosome"/>
</dbReference>
<dbReference type="RefSeq" id="WP_280319513.1">
    <property type="nucleotide sequence ID" value="NZ_CP118605.1"/>
</dbReference>
<evidence type="ECO:0000256" key="2">
    <source>
        <dbReference type="SAM" id="SignalP"/>
    </source>
</evidence>
<keyword evidence="2" id="KW-0732">Signal</keyword>